<gene>
    <name evidence="2" type="ORF">A4X13_0g8283</name>
</gene>
<feature type="compositionally biased region" description="Basic and acidic residues" evidence="1">
    <location>
        <begin position="1008"/>
        <end position="1017"/>
    </location>
</feature>
<dbReference type="Proteomes" id="UP000077521">
    <property type="component" value="Unassembled WGS sequence"/>
</dbReference>
<proteinExistence type="predicted"/>
<feature type="non-terminal residue" evidence="2">
    <location>
        <position position="1"/>
    </location>
</feature>
<feature type="region of interest" description="Disordered" evidence="1">
    <location>
        <begin position="212"/>
        <end position="291"/>
    </location>
</feature>
<accession>A0A8T8SFE5</accession>
<feature type="region of interest" description="Disordered" evidence="1">
    <location>
        <begin position="1008"/>
        <end position="1074"/>
    </location>
</feature>
<evidence type="ECO:0000313" key="2">
    <source>
        <dbReference type="EMBL" id="KAE8239022.1"/>
    </source>
</evidence>
<evidence type="ECO:0000256" key="1">
    <source>
        <dbReference type="SAM" id="MobiDB-lite"/>
    </source>
</evidence>
<feature type="compositionally biased region" description="Basic and acidic residues" evidence="1">
    <location>
        <begin position="726"/>
        <end position="742"/>
    </location>
</feature>
<evidence type="ECO:0000313" key="3">
    <source>
        <dbReference type="Proteomes" id="UP000077521"/>
    </source>
</evidence>
<dbReference type="EMBL" id="LWDF02001360">
    <property type="protein sequence ID" value="KAE8239022.1"/>
    <property type="molecule type" value="Genomic_DNA"/>
</dbReference>
<reference evidence="2" key="1">
    <citation type="submission" date="2016-04" db="EMBL/GenBank/DDBJ databases">
        <authorList>
            <person name="Nguyen H.D."/>
            <person name="Samba Siva P."/>
            <person name="Cullis J."/>
            <person name="Levesque C.A."/>
            <person name="Hambleton S."/>
        </authorList>
    </citation>
    <scope>NUCLEOTIDE SEQUENCE</scope>
    <source>
        <strain evidence="2">DAOMC 236416</strain>
    </source>
</reference>
<name>A0A8T8SFE5_9BASI</name>
<sequence length="1074" mass="119648">QPHRASRLSTPEQVAEDALNDIFFSQGAANGNIAHDNSDTEGDELDSSLTATVAPTPLPPIRPSEAEIRLAKVAPLRANDFGYLLAVMRTSAGVPYETWEENCEYLATLLDNCPPSQATTNAEPEDGSPHHSHIGHDKDNSEVPNTQPPRWVKEYSSKATPMNMGWSKAMHSMDVSGYSPRWRAEGLRPDPHVLAAVTRPTNGAALTLSQLRQSNDMKAQGSMDGNEDDYDETTTSGLRERLPSPLPTEQFGVTHKMERKKKAPATDSRSNNAPGARKPRRNGRATELRRGARLSPEQWTEVYVYILNVVASAPADPARLAHIAVQIMTGSKVDIDHRFTSTTNVTNVNETKGEDLDDLLQRAIDVAESSSGDVLNSAWREVLDWIVVAWIFRRGTALKTIDPKKYFKEQIDERGTKGPTSRSEVSQLHRNQGAIRWMRLAHALGDIAFLPLFMLMGDVSLSLDRMRKMNFETFGGLLELLQTGEDGRDDLDDLWNRDSTNAALRNAARFAAKCVIPATMGIMVKMLQRLSDTDTLRRGGVIVRNTEDDEAQTSFVGLSENAEDNTFPTKIAIDLIGSMGLTMSTPPNAALSPSYKTFLKEGTYDLQRKNLSWLAKNSAYGALAEASLASTRSVRYCAPAYGLVMGLSVAQQETLVENIHELFVNGSIAGRNLTRFQAGRIEDRRLFCMDRMLDPKRLGEAVQLGQQEHLEFLLDQDAIFEPVDPDASHTDITDADAEYDHSAEEDDGPLERSARAKLAVKTELVARLEESAASQLFLLRDAELDDNGGVADDHSDAEHVNSGDVIHTNRTTSPAYAQYHAMSDQQRRSVIEWMAEDPTSREQVDELEQLSRYKLAVIDRDYGEVRELLKDHPIAWGWYWKQRRFRRVTPADAIRHTGGDVTDNIISNTSSQVSRMTTTDCREYVDEYLTLSTDEVKDVVDTVTRFQATENMIGRQEHRRYSAMAYIRAHHLRAISKYKDCPAALDVFLQAMRRVDAPEANAEAMRFLEKTRGRNEGTEGEDAESDASTHPRTAGPSPPNGTKRKRTANDTSKKRRAWKGRVSDEMLSEGDLSS</sequence>
<feature type="region of interest" description="Disordered" evidence="1">
    <location>
        <begin position="724"/>
        <end position="751"/>
    </location>
</feature>
<organism evidence="2 3">
    <name type="scientific">Tilletia indica</name>
    <dbReference type="NCBI Taxonomy" id="43049"/>
    <lineage>
        <taxon>Eukaryota</taxon>
        <taxon>Fungi</taxon>
        <taxon>Dikarya</taxon>
        <taxon>Basidiomycota</taxon>
        <taxon>Ustilaginomycotina</taxon>
        <taxon>Exobasidiomycetes</taxon>
        <taxon>Tilletiales</taxon>
        <taxon>Tilletiaceae</taxon>
        <taxon>Tilletia</taxon>
    </lineage>
</organism>
<reference evidence="2" key="2">
    <citation type="journal article" date="2019" name="IMA Fungus">
        <title>Genome sequencing and comparison of five Tilletia species to identify candidate genes for the detection of regulated species infecting wheat.</title>
        <authorList>
            <person name="Nguyen H.D.T."/>
            <person name="Sultana T."/>
            <person name="Kesanakurti P."/>
            <person name="Hambleton S."/>
        </authorList>
    </citation>
    <scope>NUCLEOTIDE SEQUENCE</scope>
    <source>
        <strain evidence="2">DAOMC 236416</strain>
    </source>
</reference>
<protein>
    <submittedName>
        <fullName evidence="2">Uncharacterized protein</fullName>
    </submittedName>
</protein>
<keyword evidence="3" id="KW-1185">Reference proteome</keyword>
<dbReference type="AlphaFoldDB" id="A0A8T8SFE5"/>
<comment type="caution">
    <text evidence="2">The sequence shown here is derived from an EMBL/GenBank/DDBJ whole genome shotgun (WGS) entry which is preliminary data.</text>
</comment>
<feature type="region of interest" description="Disordered" evidence="1">
    <location>
        <begin position="116"/>
        <end position="151"/>
    </location>
</feature>